<dbReference type="Gene3D" id="3.40.50.720">
    <property type="entry name" value="NAD(P)-binding Rossmann-like Domain"/>
    <property type="match status" value="1"/>
</dbReference>
<dbReference type="EMBL" id="JAADYS010000703">
    <property type="protein sequence ID" value="KAF4467705.1"/>
    <property type="molecule type" value="Genomic_DNA"/>
</dbReference>
<dbReference type="GO" id="GO:0016853">
    <property type="term" value="F:isomerase activity"/>
    <property type="evidence" value="ECO:0007669"/>
    <property type="project" value="UniProtKB-KW"/>
</dbReference>
<evidence type="ECO:0000313" key="2">
    <source>
        <dbReference type="EMBL" id="KAF4467705.1"/>
    </source>
</evidence>
<dbReference type="PANTHER" id="PTHR43157:SF31">
    <property type="entry name" value="PHOSPHATIDYLINOSITOL-GLYCAN BIOSYNTHESIS CLASS F PROTEIN"/>
    <property type="match status" value="1"/>
</dbReference>
<gene>
    <name evidence="2" type="ORF">FALBO_5407</name>
</gene>
<accession>A0A8H4LG31</accession>
<keyword evidence="3" id="KW-1185">Reference proteome</keyword>
<keyword evidence="2" id="KW-0413">Isomerase</keyword>
<evidence type="ECO:0000313" key="3">
    <source>
        <dbReference type="Proteomes" id="UP000554235"/>
    </source>
</evidence>
<dbReference type="AlphaFoldDB" id="A0A8H4LG31"/>
<evidence type="ECO:0000256" key="1">
    <source>
        <dbReference type="ARBA" id="ARBA00023002"/>
    </source>
</evidence>
<keyword evidence="1" id="KW-0560">Oxidoreductase</keyword>
<sequence>MAFVWRLVRGRFTTVPYPEENCSGRTVIITGANSGLGREASRHFARLGAAKIIIGCRNLDKGEEAKKDIEETTVKKGVVEVWQLDLASFDSVREFGARVDKLERVDILIDNASFLTFKRQLLEGHESMLTVNVISTYLLTVLVLPSLRRTASKFNITPHIVVVSSDAAFLSPLPERKEDNIFKALDAKSDVMERYNITKLLQVMLMSQLAQAVDASGKGHIILNALHPGLCGTHLFDGVPFPFNLIFQLALAVLSRSAEMGSRTLVAAALAGEETHGGFMSDAKVHPVPKIMQGEEGEKLSKRVWEELLEILEGIEVGVTKNI</sequence>
<dbReference type="OrthoDB" id="542013at2759"/>
<comment type="caution">
    <text evidence="2">The sequence shown here is derived from an EMBL/GenBank/DDBJ whole genome shotgun (WGS) entry which is preliminary data.</text>
</comment>
<name>A0A8H4LG31_9HYPO</name>
<dbReference type="GO" id="GO:0016491">
    <property type="term" value="F:oxidoreductase activity"/>
    <property type="evidence" value="ECO:0007669"/>
    <property type="project" value="UniProtKB-KW"/>
</dbReference>
<dbReference type="PANTHER" id="PTHR43157">
    <property type="entry name" value="PHOSPHATIDYLINOSITOL-GLYCAN BIOSYNTHESIS CLASS F PROTEIN-RELATED"/>
    <property type="match status" value="1"/>
</dbReference>
<organism evidence="2 3">
    <name type="scientific">Fusarium albosuccineum</name>
    <dbReference type="NCBI Taxonomy" id="1237068"/>
    <lineage>
        <taxon>Eukaryota</taxon>
        <taxon>Fungi</taxon>
        <taxon>Dikarya</taxon>
        <taxon>Ascomycota</taxon>
        <taxon>Pezizomycotina</taxon>
        <taxon>Sordariomycetes</taxon>
        <taxon>Hypocreomycetidae</taxon>
        <taxon>Hypocreales</taxon>
        <taxon>Nectriaceae</taxon>
        <taxon>Fusarium</taxon>
        <taxon>Fusarium decemcellulare species complex</taxon>
    </lineage>
</organism>
<reference evidence="2 3" key="1">
    <citation type="submission" date="2020-01" db="EMBL/GenBank/DDBJ databases">
        <title>Identification and distribution of gene clusters putatively required for synthesis of sphingolipid metabolism inhibitors in phylogenetically diverse species of the filamentous fungus Fusarium.</title>
        <authorList>
            <person name="Kim H.-S."/>
            <person name="Busman M."/>
            <person name="Brown D.W."/>
            <person name="Divon H."/>
            <person name="Uhlig S."/>
            <person name="Proctor R.H."/>
        </authorList>
    </citation>
    <scope>NUCLEOTIDE SEQUENCE [LARGE SCALE GENOMIC DNA]</scope>
    <source>
        <strain evidence="2 3">NRRL 20459</strain>
    </source>
</reference>
<dbReference type="Pfam" id="PF00106">
    <property type="entry name" value="adh_short"/>
    <property type="match status" value="1"/>
</dbReference>
<dbReference type="SUPFAM" id="SSF51735">
    <property type="entry name" value="NAD(P)-binding Rossmann-fold domains"/>
    <property type="match status" value="1"/>
</dbReference>
<protein>
    <submittedName>
        <fullName evidence="2">Enoyl- hydratase isomerase</fullName>
    </submittedName>
</protein>
<dbReference type="InterPro" id="IPR036291">
    <property type="entry name" value="NAD(P)-bd_dom_sf"/>
</dbReference>
<dbReference type="Proteomes" id="UP000554235">
    <property type="component" value="Unassembled WGS sequence"/>
</dbReference>
<dbReference type="InterPro" id="IPR002347">
    <property type="entry name" value="SDR_fam"/>
</dbReference>
<proteinExistence type="predicted"/>
<dbReference type="PRINTS" id="PR00081">
    <property type="entry name" value="GDHRDH"/>
</dbReference>